<name>A0A931MYD8_9HYPH</name>
<gene>
    <name evidence="2" type="ORF">I5731_08690</name>
</gene>
<accession>A0A931MYD8</accession>
<organism evidence="2 3">
    <name type="scientific">Methylobrevis albus</name>
    <dbReference type="NCBI Taxonomy" id="2793297"/>
    <lineage>
        <taxon>Bacteria</taxon>
        <taxon>Pseudomonadati</taxon>
        <taxon>Pseudomonadota</taxon>
        <taxon>Alphaproteobacteria</taxon>
        <taxon>Hyphomicrobiales</taxon>
        <taxon>Pleomorphomonadaceae</taxon>
        <taxon>Methylobrevis</taxon>
    </lineage>
</organism>
<dbReference type="SUPFAM" id="SSF53335">
    <property type="entry name" value="S-adenosyl-L-methionine-dependent methyltransferases"/>
    <property type="match status" value="1"/>
</dbReference>
<comment type="caution">
    <text evidence="2">The sequence shown here is derived from an EMBL/GenBank/DDBJ whole genome shotgun (WGS) entry which is preliminary data.</text>
</comment>
<keyword evidence="2" id="KW-0808">Transferase</keyword>
<dbReference type="Pfam" id="PF05050">
    <property type="entry name" value="Methyltransf_21"/>
    <property type="match status" value="1"/>
</dbReference>
<dbReference type="InterPro" id="IPR029063">
    <property type="entry name" value="SAM-dependent_MTases_sf"/>
</dbReference>
<dbReference type="PANTHER" id="PTHR34203:SF15">
    <property type="entry name" value="SLL1173 PROTEIN"/>
    <property type="match status" value="1"/>
</dbReference>
<dbReference type="Proteomes" id="UP000631694">
    <property type="component" value="Unassembled WGS sequence"/>
</dbReference>
<dbReference type="Gene3D" id="3.40.50.150">
    <property type="entry name" value="Vaccinia Virus protein VP39"/>
    <property type="match status" value="1"/>
</dbReference>
<dbReference type="NCBIfam" id="TIGR01444">
    <property type="entry name" value="fkbM_fam"/>
    <property type="match status" value="1"/>
</dbReference>
<dbReference type="AlphaFoldDB" id="A0A931MYD8"/>
<keyword evidence="2" id="KW-0489">Methyltransferase</keyword>
<dbReference type="GO" id="GO:0032259">
    <property type="term" value="P:methylation"/>
    <property type="evidence" value="ECO:0007669"/>
    <property type="project" value="UniProtKB-KW"/>
</dbReference>
<evidence type="ECO:0000313" key="2">
    <source>
        <dbReference type="EMBL" id="MBH0237895.1"/>
    </source>
</evidence>
<keyword evidence="3" id="KW-1185">Reference proteome</keyword>
<reference evidence="2" key="1">
    <citation type="submission" date="2020-12" db="EMBL/GenBank/DDBJ databases">
        <title>Methylobrevis albus sp. nov., isolated from fresh water lack sediment.</title>
        <authorList>
            <person name="Zou Q."/>
        </authorList>
    </citation>
    <scope>NUCLEOTIDE SEQUENCE</scope>
    <source>
        <strain evidence="2">L22</strain>
    </source>
</reference>
<dbReference type="PANTHER" id="PTHR34203">
    <property type="entry name" value="METHYLTRANSFERASE, FKBM FAMILY PROTEIN"/>
    <property type="match status" value="1"/>
</dbReference>
<sequence>MSLPDLPTLAGLARSLAVYYGQPWKTRRLRRFYRDLVRPGDLAFDVGAHVGSRTRALVAAGARVVALEPQPAFHRLLEMILPRRGVVLRREAVGARPGRLALAVSRRHPTVSSLSPDWIERVRSSSGFGDVVWDRLIEVPVTTLDLLIAEHGIPAFVKIDVEGMEAEILAGLSQPLPLVAVEYLPAAIEVAYASIARLESLGRHAYNRVEGERHGFVHAAWRDAEAMRADLTALPAGAPSGDLYARPAAAETLR</sequence>
<dbReference type="EMBL" id="JADZLT010000049">
    <property type="protein sequence ID" value="MBH0237895.1"/>
    <property type="molecule type" value="Genomic_DNA"/>
</dbReference>
<evidence type="ECO:0000259" key="1">
    <source>
        <dbReference type="Pfam" id="PF05050"/>
    </source>
</evidence>
<dbReference type="InterPro" id="IPR052514">
    <property type="entry name" value="SAM-dependent_MTase"/>
</dbReference>
<dbReference type="InterPro" id="IPR006342">
    <property type="entry name" value="FkbM_mtfrase"/>
</dbReference>
<protein>
    <submittedName>
        <fullName evidence="2">FkbM family methyltransferase</fullName>
    </submittedName>
</protein>
<evidence type="ECO:0000313" key="3">
    <source>
        <dbReference type="Proteomes" id="UP000631694"/>
    </source>
</evidence>
<dbReference type="GO" id="GO:0008168">
    <property type="term" value="F:methyltransferase activity"/>
    <property type="evidence" value="ECO:0007669"/>
    <property type="project" value="UniProtKB-KW"/>
</dbReference>
<dbReference type="RefSeq" id="WP_197310959.1">
    <property type="nucleotide sequence ID" value="NZ_JADZLT010000049.1"/>
</dbReference>
<feature type="domain" description="Methyltransferase FkbM" evidence="1">
    <location>
        <begin position="45"/>
        <end position="174"/>
    </location>
</feature>
<proteinExistence type="predicted"/>